<feature type="domain" description="DUF397" evidence="1">
    <location>
        <begin position="25"/>
        <end position="76"/>
    </location>
</feature>
<proteinExistence type="predicted"/>
<dbReference type="AlphaFoldDB" id="A0A939T635"/>
<dbReference type="Proteomes" id="UP000669179">
    <property type="component" value="Unassembled WGS sequence"/>
</dbReference>
<name>A0A939T635_9ACTN</name>
<protein>
    <submittedName>
        <fullName evidence="2">DUF397 domain-containing protein</fullName>
    </submittedName>
</protein>
<organism evidence="2 3">
    <name type="scientific">Actinomadura barringtoniae</name>
    <dbReference type="NCBI Taxonomy" id="1427535"/>
    <lineage>
        <taxon>Bacteria</taxon>
        <taxon>Bacillati</taxon>
        <taxon>Actinomycetota</taxon>
        <taxon>Actinomycetes</taxon>
        <taxon>Streptosporangiales</taxon>
        <taxon>Thermomonosporaceae</taxon>
        <taxon>Actinomadura</taxon>
    </lineage>
</organism>
<dbReference type="Pfam" id="PF04149">
    <property type="entry name" value="DUF397"/>
    <property type="match status" value="1"/>
</dbReference>
<dbReference type="InterPro" id="IPR007278">
    <property type="entry name" value="DUF397"/>
</dbReference>
<sequence length="89" mass="9151">MSQSQRRAISRAGTLSIEGTSHQVVWHKASASGSGGCVEVASAGSAIFVQDSKVADGGAVIALPTTAWSCLVDLVRTGRLDLPVVREGE</sequence>
<accession>A0A939T635</accession>
<dbReference type="RefSeq" id="WP_208259319.1">
    <property type="nucleotide sequence ID" value="NZ_JAGEOJ010000013.1"/>
</dbReference>
<keyword evidence="3" id="KW-1185">Reference proteome</keyword>
<evidence type="ECO:0000259" key="1">
    <source>
        <dbReference type="Pfam" id="PF04149"/>
    </source>
</evidence>
<dbReference type="EMBL" id="JAGEOJ010000013">
    <property type="protein sequence ID" value="MBO2451418.1"/>
    <property type="molecule type" value="Genomic_DNA"/>
</dbReference>
<comment type="caution">
    <text evidence="2">The sequence shown here is derived from an EMBL/GenBank/DDBJ whole genome shotgun (WGS) entry which is preliminary data.</text>
</comment>
<evidence type="ECO:0000313" key="3">
    <source>
        <dbReference type="Proteomes" id="UP000669179"/>
    </source>
</evidence>
<reference evidence="2" key="1">
    <citation type="submission" date="2021-03" db="EMBL/GenBank/DDBJ databases">
        <authorList>
            <person name="Kanchanasin P."/>
            <person name="Saeng-In P."/>
            <person name="Phongsopitanun W."/>
            <person name="Yuki M."/>
            <person name="Kudo T."/>
            <person name="Ohkuma M."/>
            <person name="Tanasupawat S."/>
        </authorList>
    </citation>
    <scope>NUCLEOTIDE SEQUENCE</scope>
    <source>
        <strain evidence="2">GKU 128</strain>
    </source>
</reference>
<evidence type="ECO:0000313" key="2">
    <source>
        <dbReference type="EMBL" id="MBO2451418.1"/>
    </source>
</evidence>
<gene>
    <name evidence="2" type="ORF">J4573_30310</name>
</gene>